<dbReference type="Pfam" id="PF01061">
    <property type="entry name" value="ABC2_membrane"/>
    <property type="match status" value="1"/>
</dbReference>
<organism evidence="7 8">
    <name type="scientific">Candidatus Beckwithbacteria bacterium CG10_big_fil_rev_8_21_14_0_10_34_10</name>
    <dbReference type="NCBI Taxonomy" id="1974495"/>
    <lineage>
        <taxon>Bacteria</taxon>
        <taxon>Candidatus Beckwithiibacteriota</taxon>
    </lineage>
</organism>
<keyword evidence="5" id="KW-1003">Cell membrane</keyword>
<evidence type="ECO:0000313" key="8">
    <source>
        <dbReference type="Proteomes" id="UP000230093"/>
    </source>
</evidence>
<evidence type="ECO:0000256" key="3">
    <source>
        <dbReference type="ARBA" id="ARBA00022989"/>
    </source>
</evidence>
<dbReference type="Proteomes" id="UP000230093">
    <property type="component" value="Unassembled WGS sequence"/>
</dbReference>
<dbReference type="InterPro" id="IPR047817">
    <property type="entry name" value="ABC2_TM_bact-type"/>
</dbReference>
<feature type="domain" description="ABC transmembrane type-2" evidence="6">
    <location>
        <begin position="22"/>
        <end position="248"/>
    </location>
</feature>
<evidence type="ECO:0000256" key="2">
    <source>
        <dbReference type="ARBA" id="ARBA00022692"/>
    </source>
</evidence>
<dbReference type="InterPro" id="IPR013525">
    <property type="entry name" value="ABC2_TM"/>
</dbReference>
<comment type="subcellular location">
    <subcellularLocation>
        <location evidence="5">Cell membrane</location>
        <topology evidence="5">Multi-pass membrane protein</topology>
    </subcellularLocation>
    <subcellularLocation>
        <location evidence="1">Membrane</location>
        <topology evidence="1">Multi-pass membrane protein</topology>
    </subcellularLocation>
</comment>
<dbReference type="EMBL" id="PEZT01000009">
    <property type="protein sequence ID" value="PIS09467.1"/>
    <property type="molecule type" value="Genomic_DNA"/>
</dbReference>
<keyword evidence="4 5" id="KW-0472">Membrane</keyword>
<sequence>MNIFRIRAVILRHLYNFRHHLDRLTDSFYWPAMDIVLWGLTSQYIQSSGEKVNHIVLILLSALVFWQVIWRGQYEITTNFLEELWSQNLLNMFSSPLTLGEWVVGIIILGIIKMAVTIIFAIFLVWALYSVNILNLGLLLIPFFLSLLMMGWWVGFFVTSVLVRFGRQLQTLAWSGVYLLAPFSAIYYPVSSLPTWAQVVAKAIPASYIFEGMRQALLTGEIPVQKLILSFGLNIMYLIISLVVFKQSFKKSKELGLARLDSS</sequence>
<comment type="similarity">
    <text evidence="5">Belongs to the ABC-2 integral membrane protein family.</text>
</comment>
<evidence type="ECO:0000313" key="7">
    <source>
        <dbReference type="EMBL" id="PIS09467.1"/>
    </source>
</evidence>
<feature type="transmembrane region" description="Helical" evidence="5">
    <location>
        <begin position="227"/>
        <end position="245"/>
    </location>
</feature>
<feature type="transmembrane region" description="Helical" evidence="5">
    <location>
        <begin position="52"/>
        <end position="70"/>
    </location>
</feature>
<gene>
    <name evidence="7" type="ORF">COT75_01555</name>
</gene>
<feature type="transmembrane region" description="Helical" evidence="5">
    <location>
        <begin position="172"/>
        <end position="190"/>
    </location>
</feature>
<protein>
    <recommendedName>
        <fullName evidence="5">Transport permease protein</fullName>
    </recommendedName>
</protein>
<evidence type="ECO:0000259" key="6">
    <source>
        <dbReference type="PROSITE" id="PS51012"/>
    </source>
</evidence>
<dbReference type="PANTHER" id="PTHR43229:SF6">
    <property type="entry name" value="ABC-TYPE MULTIDRUG TRANSPORT SYSTEM, PERMEASE COMPONENT"/>
    <property type="match status" value="1"/>
</dbReference>
<keyword evidence="3 5" id="KW-1133">Transmembrane helix</keyword>
<comment type="caution">
    <text evidence="7">The sequence shown here is derived from an EMBL/GenBank/DDBJ whole genome shotgun (WGS) entry which is preliminary data.</text>
</comment>
<dbReference type="GO" id="GO:0140359">
    <property type="term" value="F:ABC-type transporter activity"/>
    <property type="evidence" value="ECO:0007669"/>
    <property type="project" value="InterPro"/>
</dbReference>
<evidence type="ECO:0000256" key="4">
    <source>
        <dbReference type="ARBA" id="ARBA00023136"/>
    </source>
</evidence>
<evidence type="ECO:0000256" key="1">
    <source>
        <dbReference type="ARBA" id="ARBA00004141"/>
    </source>
</evidence>
<feature type="transmembrane region" description="Helical" evidence="5">
    <location>
        <begin position="102"/>
        <end position="129"/>
    </location>
</feature>
<dbReference type="AlphaFoldDB" id="A0A2H0WA06"/>
<comment type="caution">
    <text evidence="5">Lacks conserved residue(s) required for the propagation of feature annotation.</text>
</comment>
<dbReference type="PANTHER" id="PTHR43229">
    <property type="entry name" value="NODULATION PROTEIN J"/>
    <property type="match status" value="1"/>
</dbReference>
<feature type="transmembrane region" description="Helical" evidence="5">
    <location>
        <begin position="141"/>
        <end position="165"/>
    </location>
</feature>
<accession>A0A2H0WA06</accession>
<dbReference type="GO" id="GO:0005886">
    <property type="term" value="C:plasma membrane"/>
    <property type="evidence" value="ECO:0007669"/>
    <property type="project" value="UniProtKB-SubCell"/>
</dbReference>
<proteinExistence type="inferred from homology"/>
<keyword evidence="5" id="KW-0813">Transport</keyword>
<dbReference type="InterPro" id="IPR051784">
    <property type="entry name" value="Nod_factor_ABC_transporter"/>
</dbReference>
<dbReference type="PROSITE" id="PS51012">
    <property type="entry name" value="ABC_TM2"/>
    <property type="match status" value="1"/>
</dbReference>
<keyword evidence="2 5" id="KW-0812">Transmembrane</keyword>
<name>A0A2H0WA06_9BACT</name>
<evidence type="ECO:0000256" key="5">
    <source>
        <dbReference type="RuleBase" id="RU361157"/>
    </source>
</evidence>
<reference evidence="8" key="1">
    <citation type="submission" date="2017-09" db="EMBL/GenBank/DDBJ databases">
        <title>Depth-based differentiation of microbial function through sediment-hosted aquifers and enrichment of novel symbionts in the deep terrestrial subsurface.</title>
        <authorList>
            <person name="Probst A.J."/>
            <person name="Ladd B."/>
            <person name="Jarett J.K."/>
            <person name="Geller-Mcgrath D.E."/>
            <person name="Sieber C.M.K."/>
            <person name="Emerson J.B."/>
            <person name="Anantharaman K."/>
            <person name="Thomas B.C."/>
            <person name="Malmstrom R."/>
            <person name="Stieglmeier M."/>
            <person name="Klingl A."/>
            <person name="Woyke T."/>
            <person name="Ryan C.M."/>
            <person name="Banfield J.F."/>
        </authorList>
    </citation>
    <scope>NUCLEOTIDE SEQUENCE [LARGE SCALE GENOMIC DNA]</scope>
</reference>